<dbReference type="Gene3D" id="1.25.10.10">
    <property type="entry name" value="Leucine-rich Repeat Variant"/>
    <property type="match status" value="1"/>
</dbReference>
<reference evidence="3" key="1">
    <citation type="submission" date="2022-10" db="EMBL/GenBank/DDBJ databases">
        <title>Genome assembly of Pristionchus species.</title>
        <authorList>
            <person name="Yoshida K."/>
            <person name="Sommer R.J."/>
        </authorList>
    </citation>
    <scope>NUCLEOTIDE SEQUENCE [LARGE SCALE GENOMIC DNA]</scope>
    <source>
        <strain evidence="3">RS5460</strain>
    </source>
</reference>
<evidence type="ECO:0000259" key="1">
    <source>
        <dbReference type="Pfam" id="PF25780"/>
    </source>
</evidence>
<dbReference type="InterPro" id="IPR011989">
    <property type="entry name" value="ARM-like"/>
</dbReference>
<dbReference type="Proteomes" id="UP001328107">
    <property type="component" value="Unassembled WGS sequence"/>
</dbReference>
<name>A0AAN5CH39_9BILA</name>
<protein>
    <recommendedName>
        <fullName evidence="1">IPO4/5-like TPR repeats domain-containing protein</fullName>
    </recommendedName>
</protein>
<dbReference type="AlphaFoldDB" id="A0AAN5CH39"/>
<evidence type="ECO:0000313" key="2">
    <source>
        <dbReference type="EMBL" id="GMR44447.1"/>
    </source>
</evidence>
<keyword evidence="3" id="KW-1185">Reference proteome</keyword>
<feature type="non-terminal residue" evidence="2">
    <location>
        <position position="1"/>
    </location>
</feature>
<evidence type="ECO:0000313" key="3">
    <source>
        <dbReference type="Proteomes" id="UP001328107"/>
    </source>
</evidence>
<gene>
    <name evidence="2" type="ORF">PMAYCL1PPCAC_14642</name>
</gene>
<dbReference type="Pfam" id="PF25780">
    <property type="entry name" value="TPR_IPO5"/>
    <property type="match status" value="1"/>
</dbReference>
<feature type="domain" description="IPO4/5-like TPR repeats" evidence="1">
    <location>
        <begin position="16"/>
        <end position="166"/>
    </location>
</feature>
<dbReference type="InterPro" id="IPR057672">
    <property type="entry name" value="TPR_IPO4/5"/>
</dbReference>
<dbReference type="EMBL" id="BTRK01000003">
    <property type="protein sequence ID" value="GMR44447.1"/>
    <property type="molecule type" value="Genomic_DNA"/>
</dbReference>
<comment type="caution">
    <text evidence="2">The sequence shown here is derived from an EMBL/GenBank/DDBJ whole genome shotgun (WGS) entry which is preliminary data.</text>
</comment>
<organism evidence="2 3">
    <name type="scientific">Pristionchus mayeri</name>
    <dbReference type="NCBI Taxonomy" id="1317129"/>
    <lineage>
        <taxon>Eukaryota</taxon>
        <taxon>Metazoa</taxon>
        <taxon>Ecdysozoa</taxon>
        <taxon>Nematoda</taxon>
        <taxon>Chromadorea</taxon>
        <taxon>Rhabditida</taxon>
        <taxon>Rhabditina</taxon>
        <taxon>Diplogasteromorpha</taxon>
        <taxon>Diplogasteroidea</taxon>
        <taxon>Neodiplogasteridae</taxon>
        <taxon>Pristionchus</taxon>
    </lineage>
</organism>
<accession>A0AAN5CH39</accession>
<proteinExistence type="predicted"/>
<sequence length="170" mass="19741">VLQRARCYISRWECRELARLIAQIGNCFYYEAGTTWKDLLKYIDDCALTMDPIAFEIIRWCPIIFLGQDEAFTRRLAAFIEIGCRGEESFQIQSSALDSFVALVNSSEAEDDERTASILESTTVQLIEMAQTEVEKNSEYFTVLYSLEDMIESKQLRPHLPRLMELFRNI</sequence>